<dbReference type="RefSeq" id="WP_125118721.1">
    <property type="nucleotide sequence ID" value="NZ_AP019309.1"/>
</dbReference>
<dbReference type="GO" id="GO:0005524">
    <property type="term" value="F:ATP binding"/>
    <property type="evidence" value="ECO:0007669"/>
    <property type="project" value="UniProtKB-KW"/>
</dbReference>
<keyword evidence="9 17" id="KW-0418">Kinase</keyword>
<feature type="transmembrane region" description="Helical" evidence="14">
    <location>
        <begin position="20"/>
        <end position="38"/>
    </location>
</feature>
<dbReference type="SUPFAM" id="SSF47384">
    <property type="entry name" value="Homodimeric domain of signal transducing histidine kinase"/>
    <property type="match status" value="1"/>
</dbReference>
<keyword evidence="4" id="KW-1003">Cell membrane</keyword>
<evidence type="ECO:0000256" key="2">
    <source>
        <dbReference type="ARBA" id="ARBA00004651"/>
    </source>
</evidence>
<protein>
    <recommendedName>
        <fullName evidence="3">histidine kinase</fullName>
        <ecNumber evidence="3">2.7.13.3</ecNumber>
    </recommendedName>
</protein>
<dbReference type="GO" id="GO:0005886">
    <property type="term" value="C:plasma membrane"/>
    <property type="evidence" value="ECO:0007669"/>
    <property type="project" value="UniProtKB-SubCell"/>
</dbReference>
<feature type="domain" description="HAMP" evidence="16">
    <location>
        <begin position="192"/>
        <end position="243"/>
    </location>
</feature>
<dbReference type="InterPro" id="IPR036890">
    <property type="entry name" value="HATPase_C_sf"/>
</dbReference>
<sequence length="448" mass="51818">MKSKKNLFSLKHYSLVKQLLIVFGLLAIAFVMILMPVLDSNVKGIIADQMYDSLEESQTALKSFTITRDDTAKGRVSHIFYNSKLNYIPWCTGFRDRSMPLFLYQYVYGDDLVNIVKDNAHKSIEGKGIYEGKTYYYRIAKFSISALNSDYVISIISDDYSAELLSSLTNRVVYIQYVFLGITAFILIIWVFSLIRPLNKIKNYVDAIKNREDIEFDMPREDEIGIVGNAIVDMNHEIKKQEKAKEEMIHNISHDLKTPIALIKNYSQAVKDDIYPYGDKDSTIDVILENADRLEHKVKSLLYLNRLDYVESEEISFEEFDMKELIEHTIIQMQSMNHFHIECDLEDVKFVGNPDHWRVVIENIVDNATRYAKSLIKITLRKDEMIIYNDGEPIEEDKIEDLFDPYVKGVKGQFGLGLSIVAKTCDMYGYKVTARNEETGVSFIFTKQ</sequence>
<dbReference type="KEGG" id="ebm:SG0102_07390"/>
<keyword evidence="6" id="KW-0808">Transferase</keyword>
<evidence type="ECO:0000256" key="6">
    <source>
        <dbReference type="ARBA" id="ARBA00022679"/>
    </source>
</evidence>
<dbReference type="AlphaFoldDB" id="A0A3G9JBS3"/>
<evidence type="ECO:0000256" key="11">
    <source>
        <dbReference type="ARBA" id="ARBA00022989"/>
    </source>
</evidence>
<dbReference type="PANTHER" id="PTHR45528:SF1">
    <property type="entry name" value="SENSOR HISTIDINE KINASE CPXA"/>
    <property type="match status" value="1"/>
</dbReference>
<dbReference type="Gene3D" id="1.10.287.130">
    <property type="match status" value="1"/>
</dbReference>
<proteinExistence type="predicted"/>
<feature type="transmembrane region" description="Helical" evidence="14">
    <location>
        <begin position="174"/>
        <end position="195"/>
    </location>
</feature>
<dbReference type="InterPro" id="IPR003594">
    <property type="entry name" value="HATPase_dom"/>
</dbReference>
<evidence type="ECO:0000256" key="14">
    <source>
        <dbReference type="SAM" id="Phobius"/>
    </source>
</evidence>
<evidence type="ECO:0000256" key="9">
    <source>
        <dbReference type="ARBA" id="ARBA00022777"/>
    </source>
</evidence>
<dbReference type="InterPro" id="IPR005467">
    <property type="entry name" value="His_kinase_dom"/>
</dbReference>
<evidence type="ECO:0000313" key="17">
    <source>
        <dbReference type="EMBL" id="BBH25805.1"/>
    </source>
</evidence>
<dbReference type="Pfam" id="PF02518">
    <property type="entry name" value="HATPase_c"/>
    <property type="match status" value="1"/>
</dbReference>
<dbReference type="InParanoid" id="A0A3G9JBS3"/>
<reference evidence="17 18" key="1">
    <citation type="submission" date="2018-11" db="EMBL/GenBank/DDBJ databases">
        <title>Novel Erysipelotrichaceae bacterium isolated from small intestine of a swine.</title>
        <authorList>
            <person name="Kim J.S."/>
            <person name="Choe H."/>
            <person name="Lee Y.R."/>
            <person name="Kim K.M."/>
            <person name="Park D.S."/>
        </authorList>
    </citation>
    <scope>NUCLEOTIDE SEQUENCE [LARGE SCALE GENOMIC DNA]</scope>
    <source>
        <strain evidence="17 18">SG0102</strain>
    </source>
</reference>
<keyword evidence="12" id="KW-0902">Two-component regulatory system</keyword>
<dbReference type="GO" id="GO:0000155">
    <property type="term" value="F:phosphorelay sensor kinase activity"/>
    <property type="evidence" value="ECO:0007669"/>
    <property type="project" value="InterPro"/>
</dbReference>
<evidence type="ECO:0000259" key="15">
    <source>
        <dbReference type="PROSITE" id="PS50109"/>
    </source>
</evidence>
<comment type="catalytic activity">
    <reaction evidence="1">
        <text>ATP + protein L-histidine = ADP + protein N-phospho-L-histidine.</text>
        <dbReference type="EC" id="2.7.13.3"/>
    </reaction>
</comment>
<gene>
    <name evidence="17" type="primary">cssS</name>
    <name evidence="17" type="ORF">SG0102_07390</name>
</gene>
<keyword evidence="10" id="KW-0067">ATP-binding</keyword>
<dbReference type="PROSITE" id="PS50885">
    <property type="entry name" value="HAMP"/>
    <property type="match status" value="1"/>
</dbReference>
<keyword evidence="18" id="KW-1185">Reference proteome</keyword>
<keyword evidence="8" id="KW-0547">Nucleotide-binding</keyword>
<evidence type="ECO:0000256" key="5">
    <source>
        <dbReference type="ARBA" id="ARBA00022553"/>
    </source>
</evidence>
<keyword evidence="5" id="KW-0597">Phosphoprotein</keyword>
<evidence type="ECO:0000256" key="4">
    <source>
        <dbReference type="ARBA" id="ARBA00022475"/>
    </source>
</evidence>
<dbReference type="SMART" id="SM00388">
    <property type="entry name" value="HisKA"/>
    <property type="match status" value="1"/>
</dbReference>
<evidence type="ECO:0000259" key="16">
    <source>
        <dbReference type="PROSITE" id="PS50885"/>
    </source>
</evidence>
<dbReference type="PANTHER" id="PTHR45528">
    <property type="entry name" value="SENSOR HISTIDINE KINASE CPXA"/>
    <property type="match status" value="1"/>
</dbReference>
<name>A0A3G9JBS3_9FIRM</name>
<keyword evidence="11 14" id="KW-1133">Transmembrane helix</keyword>
<dbReference type="Pfam" id="PF00512">
    <property type="entry name" value="HisKA"/>
    <property type="match status" value="1"/>
</dbReference>
<evidence type="ECO:0000256" key="8">
    <source>
        <dbReference type="ARBA" id="ARBA00022741"/>
    </source>
</evidence>
<dbReference type="InterPro" id="IPR003661">
    <property type="entry name" value="HisK_dim/P_dom"/>
</dbReference>
<evidence type="ECO:0000256" key="1">
    <source>
        <dbReference type="ARBA" id="ARBA00000085"/>
    </source>
</evidence>
<evidence type="ECO:0000256" key="10">
    <source>
        <dbReference type="ARBA" id="ARBA00022840"/>
    </source>
</evidence>
<dbReference type="InterPro" id="IPR003660">
    <property type="entry name" value="HAMP_dom"/>
</dbReference>
<evidence type="ECO:0000256" key="7">
    <source>
        <dbReference type="ARBA" id="ARBA00022692"/>
    </source>
</evidence>
<dbReference type="SMART" id="SM00387">
    <property type="entry name" value="HATPase_c"/>
    <property type="match status" value="1"/>
</dbReference>
<dbReference type="EMBL" id="AP019309">
    <property type="protein sequence ID" value="BBH25805.1"/>
    <property type="molecule type" value="Genomic_DNA"/>
</dbReference>
<comment type="subcellular location">
    <subcellularLocation>
        <location evidence="2">Cell membrane</location>
        <topology evidence="2">Multi-pass membrane protein</topology>
    </subcellularLocation>
</comment>
<evidence type="ECO:0000313" key="18">
    <source>
        <dbReference type="Proteomes" id="UP000268059"/>
    </source>
</evidence>
<dbReference type="FunCoup" id="A0A3G9JBS3">
    <property type="interactions" value="29"/>
</dbReference>
<evidence type="ECO:0000256" key="13">
    <source>
        <dbReference type="ARBA" id="ARBA00023136"/>
    </source>
</evidence>
<evidence type="ECO:0000256" key="3">
    <source>
        <dbReference type="ARBA" id="ARBA00012438"/>
    </source>
</evidence>
<dbReference type="SUPFAM" id="SSF55874">
    <property type="entry name" value="ATPase domain of HSP90 chaperone/DNA topoisomerase II/histidine kinase"/>
    <property type="match status" value="1"/>
</dbReference>
<accession>A0A3G9JBS3</accession>
<evidence type="ECO:0000256" key="12">
    <source>
        <dbReference type="ARBA" id="ARBA00023012"/>
    </source>
</evidence>
<dbReference type="EC" id="2.7.13.3" evidence="3"/>
<feature type="domain" description="Histidine kinase" evidence="15">
    <location>
        <begin position="251"/>
        <end position="448"/>
    </location>
</feature>
<organism evidence="17 18">
    <name type="scientific">Intestinibaculum porci</name>
    <dbReference type="NCBI Taxonomy" id="2487118"/>
    <lineage>
        <taxon>Bacteria</taxon>
        <taxon>Bacillati</taxon>
        <taxon>Bacillota</taxon>
        <taxon>Erysipelotrichia</taxon>
        <taxon>Erysipelotrichales</taxon>
        <taxon>Erysipelotrichaceae</taxon>
        <taxon>Intestinibaculum</taxon>
    </lineage>
</organism>
<dbReference type="PROSITE" id="PS50109">
    <property type="entry name" value="HIS_KIN"/>
    <property type="match status" value="1"/>
</dbReference>
<dbReference type="CDD" id="cd00082">
    <property type="entry name" value="HisKA"/>
    <property type="match status" value="1"/>
</dbReference>
<dbReference type="InterPro" id="IPR036097">
    <property type="entry name" value="HisK_dim/P_sf"/>
</dbReference>
<dbReference type="Proteomes" id="UP000268059">
    <property type="component" value="Chromosome"/>
</dbReference>
<dbReference type="InterPro" id="IPR050398">
    <property type="entry name" value="HssS/ArlS-like"/>
</dbReference>
<dbReference type="OrthoDB" id="9780718at2"/>
<dbReference type="Gene3D" id="3.30.565.10">
    <property type="entry name" value="Histidine kinase-like ATPase, C-terminal domain"/>
    <property type="match status" value="1"/>
</dbReference>
<keyword evidence="13 14" id="KW-0472">Membrane</keyword>
<keyword evidence="7 14" id="KW-0812">Transmembrane</keyword>